<gene>
    <name evidence="2" type="ORF">ACFOWD_09665</name>
</gene>
<keyword evidence="3" id="KW-1185">Reference proteome</keyword>
<protein>
    <submittedName>
        <fullName evidence="2">DUF2141 domain-containing protein</fullName>
    </submittedName>
</protein>
<sequence>MKFLVSILVATAFFVSSTICGQEKVTITAKVINVTSENGKVGFALYSKDNFMKKPIASLEAKIKDGISIVEFKDITPGEYAVICYHDKNNNDKMDFATNGMPLEDYGASNNVMNFGPPTFDNAKFTVSNKNVSLDIKF</sequence>
<proteinExistence type="predicted"/>
<comment type="caution">
    <text evidence="2">The sequence shown here is derived from an EMBL/GenBank/DDBJ whole genome shotgun (WGS) entry which is preliminary data.</text>
</comment>
<name>A0ABV8RA38_9FLAO</name>
<dbReference type="InterPro" id="IPR018673">
    <property type="entry name" value="DUF2141"/>
</dbReference>
<dbReference type="RefSeq" id="WP_377410128.1">
    <property type="nucleotide sequence ID" value="NZ_CP194417.1"/>
</dbReference>
<accession>A0ABV8RA38</accession>
<evidence type="ECO:0000313" key="2">
    <source>
        <dbReference type="EMBL" id="MFC4269171.1"/>
    </source>
</evidence>
<keyword evidence="1" id="KW-0732">Signal</keyword>
<evidence type="ECO:0000313" key="3">
    <source>
        <dbReference type="Proteomes" id="UP001595826"/>
    </source>
</evidence>
<dbReference type="Proteomes" id="UP001595826">
    <property type="component" value="Unassembled WGS sequence"/>
</dbReference>
<feature type="chain" id="PRO_5047500064" evidence="1">
    <location>
        <begin position="22"/>
        <end position="138"/>
    </location>
</feature>
<organism evidence="2 3">
    <name type="scientific">Polaribacter marinivivus</name>
    <dbReference type="NCBI Taxonomy" id="1524260"/>
    <lineage>
        <taxon>Bacteria</taxon>
        <taxon>Pseudomonadati</taxon>
        <taxon>Bacteroidota</taxon>
        <taxon>Flavobacteriia</taxon>
        <taxon>Flavobacteriales</taxon>
        <taxon>Flavobacteriaceae</taxon>
    </lineage>
</organism>
<reference evidence="3" key="1">
    <citation type="journal article" date="2019" name="Int. J. Syst. Evol. Microbiol.">
        <title>The Global Catalogue of Microorganisms (GCM) 10K type strain sequencing project: providing services to taxonomists for standard genome sequencing and annotation.</title>
        <authorList>
            <consortium name="The Broad Institute Genomics Platform"/>
            <consortium name="The Broad Institute Genome Sequencing Center for Infectious Disease"/>
            <person name="Wu L."/>
            <person name="Ma J."/>
        </authorList>
    </citation>
    <scope>NUCLEOTIDE SEQUENCE [LARGE SCALE GENOMIC DNA]</scope>
    <source>
        <strain evidence="3">CECT 8655</strain>
    </source>
</reference>
<evidence type="ECO:0000256" key="1">
    <source>
        <dbReference type="SAM" id="SignalP"/>
    </source>
</evidence>
<feature type="signal peptide" evidence="1">
    <location>
        <begin position="1"/>
        <end position="21"/>
    </location>
</feature>
<dbReference type="EMBL" id="JBHSCY010000002">
    <property type="protein sequence ID" value="MFC4269171.1"/>
    <property type="molecule type" value="Genomic_DNA"/>
</dbReference>
<dbReference type="Pfam" id="PF09912">
    <property type="entry name" value="DUF2141"/>
    <property type="match status" value="1"/>
</dbReference>